<dbReference type="Gene3D" id="3.40.50.1000">
    <property type="entry name" value="HAD superfamily/HAD-like"/>
    <property type="match status" value="1"/>
</dbReference>
<dbReference type="OrthoDB" id="9797415at2"/>
<dbReference type="PRINTS" id="PR00413">
    <property type="entry name" value="HADHALOGNASE"/>
</dbReference>
<evidence type="ECO:0000313" key="1">
    <source>
        <dbReference type="EMBL" id="TDB66766.1"/>
    </source>
</evidence>
<dbReference type="InterPro" id="IPR023214">
    <property type="entry name" value="HAD_sf"/>
</dbReference>
<dbReference type="PANTHER" id="PTHR43611">
    <property type="entry name" value="ALPHA-D-GLUCOSE 1-PHOSPHATE PHOSPHATASE"/>
    <property type="match status" value="1"/>
</dbReference>
<dbReference type="Proteomes" id="UP000295706">
    <property type="component" value="Unassembled WGS sequence"/>
</dbReference>
<organism evidence="1 2">
    <name type="scientific">Arundinibacter roseus</name>
    <dbReference type="NCBI Taxonomy" id="2070510"/>
    <lineage>
        <taxon>Bacteria</taxon>
        <taxon>Pseudomonadati</taxon>
        <taxon>Bacteroidota</taxon>
        <taxon>Cytophagia</taxon>
        <taxon>Cytophagales</taxon>
        <taxon>Spirosomataceae</taxon>
        <taxon>Arundinibacter</taxon>
    </lineage>
</organism>
<keyword evidence="1" id="KW-0378">Hydrolase</keyword>
<dbReference type="Pfam" id="PF00702">
    <property type="entry name" value="Hydrolase"/>
    <property type="match status" value="1"/>
</dbReference>
<protein>
    <submittedName>
        <fullName evidence="1">HAD family hydrolase</fullName>
    </submittedName>
</protein>
<dbReference type="SUPFAM" id="SSF56784">
    <property type="entry name" value="HAD-like"/>
    <property type="match status" value="1"/>
</dbReference>
<reference evidence="1 2" key="1">
    <citation type="submission" date="2019-02" db="EMBL/GenBank/DDBJ databases">
        <title>Arundinibacter roseus gen. nov., sp. nov., a new member of the family Cytophagaceae.</title>
        <authorList>
            <person name="Szuroczki S."/>
            <person name="Khayer B."/>
            <person name="Sproer C."/>
            <person name="Toumi M."/>
            <person name="Szabo A."/>
            <person name="Felfoldi T."/>
            <person name="Schumann P."/>
            <person name="Toth E."/>
        </authorList>
    </citation>
    <scope>NUCLEOTIDE SEQUENCE [LARGE SCALE GENOMIC DNA]</scope>
    <source>
        <strain evidence="1 2">DMA-k-7a</strain>
    </source>
</reference>
<sequence>MVKEQIKNIVFDLGDVIINIDVPLAAKAFAELSGQEATAVQDVFKDVEIFRKFETGTLSAAGFRAYVRELLVNPDWEDHLIDTAWNALLLDIPPKRIELIQNLRQRYRLFLLSNTSSIHVEAVNKILYQTTGVEQLQDLFEQVFLSYEMGVMKPDAAIYQRVLQEGTMQAHETLFLDDNADNIAAAAALGIQTIHVQKPFTILDYLADYVS</sequence>
<gene>
    <name evidence="1" type="ORF">EZE20_06470</name>
</gene>
<comment type="caution">
    <text evidence="1">The sequence shown here is derived from an EMBL/GenBank/DDBJ whole genome shotgun (WGS) entry which is preliminary data.</text>
</comment>
<dbReference type="GO" id="GO:0016787">
    <property type="term" value="F:hydrolase activity"/>
    <property type="evidence" value="ECO:0007669"/>
    <property type="project" value="UniProtKB-KW"/>
</dbReference>
<proteinExistence type="predicted"/>
<dbReference type="Gene3D" id="1.10.150.240">
    <property type="entry name" value="Putative phosphatase, domain 2"/>
    <property type="match status" value="1"/>
</dbReference>
<dbReference type="EMBL" id="SMJU01000004">
    <property type="protein sequence ID" value="TDB66766.1"/>
    <property type="molecule type" value="Genomic_DNA"/>
</dbReference>
<keyword evidence="2" id="KW-1185">Reference proteome</keyword>
<dbReference type="InterPro" id="IPR036412">
    <property type="entry name" value="HAD-like_sf"/>
</dbReference>
<dbReference type="PANTHER" id="PTHR43611:SF3">
    <property type="entry name" value="FLAVIN MONONUCLEOTIDE HYDROLASE 1, CHLOROPLATIC"/>
    <property type="match status" value="1"/>
</dbReference>
<evidence type="ECO:0000313" key="2">
    <source>
        <dbReference type="Proteomes" id="UP000295706"/>
    </source>
</evidence>
<dbReference type="InterPro" id="IPR023198">
    <property type="entry name" value="PGP-like_dom2"/>
</dbReference>
<dbReference type="SFLD" id="SFLDG01129">
    <property type="entry name" value="C1.5:_HAD__Beta-PGM__Phosphata"/>
    <property type="match status" value="1"/>
</dbReference>
<accession>A0A4R4KIZ1</accession>
<dbReference type="InterPro" id="IPR006439">
    <property type="entry name" value="HAD-SF_hydro_IA"/>
</dbReference>
<name>A0A4R4KIZ1_9BACT</name>
<dbReference type="SFLD" id="SFLDS00003">
    <property type="entry name" value="Haloacid_Dehalogenase"/>
    <property type="match status" value="1"/>
</dbReference>
<dbReference type="NCBIfam" id="TIGR01509">
    <property type="entry name" value="HAD-SF-IA-v3"/>
    <property type="match status" value="1"/>
</dbReference>
<dbReference type="AlphaFoldDB" id="A0A4R4KIZ1"/>